<evidence type="ECO:0000256" key="1">
    <source>
        <dbReference type="ARBA" id="ARBA00001946"/>
    </source>
</evidence>
<accession>A0AA38C9K1</accession>
<evidence type="ECO:0000256" key="3">
    <source>
        <dbReference type="ARBA" id="ARBA00022723"/>
    </source>
</evidence>
<dbReference type="InterPro" id="IPR000086">
    <property type="entry name" value="NUDIX_hydrolase_dom"/>
</dbReference>
<dbReference type="EMBL" id="JAHRHJ020000011">
    <property type="protein sequence ID" value="KAH9296507.1"/>
    <property type="molecule type" value="Genomic_DNA"/>
</dbReference>
<gene>
    <name evidence="9" type="ORF">KI387_040095</name>
</gene>
<reference evidence="9 10" key="1">
    <citation type="journal article" date="2021" name="Nat. Plants">
        <title>The Taxus genome provides insights into paclitaxel biosynthesis.</title>
        <authorList>
            <person name="Xiong X."/>
            <person name="Gou J."/>
            <person name="Liao Q."/>
            <person name="Li Y."/>
            <person name="Zhou Q."/>
            <person name="Bi G."/>
            <person name="Li C."/>
            <person name="Du R."/>
            <person name="Wang X."/>
            <person name="Sun T."/>
            <person name="Guo L."/>
            <person name="Liang H."/>
            <person name="Lu P."/>
            <person name="Wu Y."/>
            <person name="Zhang Z."/>
            <person name="Ro D.K."/>
            <person name="Shang Y."/>
            <person name="Huang S."/>
            <person name="Yan J."/>
        </authorList>
    </citation>
    <scope>NUCLEOTIDE SEQUENCE [LARGE SCALE GENOMIC DNA]</scope>
    <source>
        <strain evidence="9">Ta-2019</strain>
    </source>
</reference>
<evidence type="ECO:0000256" key="2">
    <source>
        <dbReference type="ARBA" id="ARBA00005582"/>
    </source>
</evidence>
<proteinExistence type="inferred from homology"/>
<dbReference type="GO" id="GO:0046872">
    <property type="term" value="F:metal ion binding"/>
    <property type="evidence" value="ECO:0007669"/>
    <property type="project" value="UniProtKB-KW"/>
</dbReference>
<keyword evidence="7" id="KW-0812">Transmembrane</keyword>
<comment type="cofactor">
    <cofactor evidence="1">
        <name>Mg(2+)</name>
        <dbReference type="ChEBI" id="CHEBI:18420"/>
    </cofactor>
</comment>
<feature type="transmembrane region" description="Helical" evidence="7">
    <location>
        <begin position="6"/>
        <end position="35"/>
    </location>
</feature>
<sequence>MGGEQASYAYAYACACACACPCAYAYALLAILLFLQLRNKQTRMELVALVARTGRHRQRYDGGFRLVAGCIPYRYTKSPDACNGDSSGTLEVLMITPLRGEGLMFPKGGWENDETKEEAACREALEEAGVKGDIEILLGSWNFVSKRHRDEHSLEGFRKSYMFALAVTEQLDSWPEKDVRQRKWVTVTEAMDLCRKEWMREALKKCASHLSGEDIISISSSESVNGFASSDSLSQVSDEEPSEQSACEEMVSLSAASGSIDAISDDEAPSCLTEENANSSSER</sequence>
<dbReference type="PANTHER" id="PTHR12629">
    <property type="entry name" value="DIPHOSPHOINOSITOL POLYPHOSPHATE PHOSPHOHYDROLASE"/>
    <property type="match status" value="1"/>
</dbReference>
<dbReference type="Pfam" id="PF00293">
    <property type="entry name" value="NUDIX"/>
    <property type="match status" value="1"/>
</dbReference>
<dbReference type="AlphaFoldDB" id="A0AA38C9K1"/>
<evidence type="ECO:0000256" key="5">
    <source>
        <dbReference type="ARBA" id="ARBA00022842"/>
    </source>
</evidence>
<dbReference type="PROSITE" id="PS00893">
    <property type="entry name" value="NUDIX_BOX"/>
    <property type="match status" value="1"/>
</dbReference>
<keyword evidence="4" id="KW-0378">Hydrolase</keyword>
<comment type="similarity">
    <text evidence="2">Belongs to the Nudix hydrolase family.</text>
</comment>
<evidence type="ECO:0000256" key="4">
    <source>
        <dbReference type="ARBA" id="ARBA00022801"/>
    </source>
</evidence>
<protein>
    <recommendedName>
        <fullName evidence="8">Nudix hydrolase domain-containing protein</fullName>
    </recommendedName>
</protein>
<dbReference type="InterPro" id="IPR020084">
    <property type="entry name" value="NUDIX_hydrolase_CS"/>
</dbReference>
<dbReference type="PANTHER" id="PTHR12629:SF0">
    <property type="entry name" value="DIPHOSPHOINOSITOL-POLYPHOSPHATE DIPHOSPHATASE"/>
    <property type="match status" value="1"/>
</dbReference>
<dbReference type="Proteomes" id="UP000824469">
    <property type="component" value="Unassembled WGS sequence"/>
</dbReference>
<keyword evidence="10" id="KW-1185">Reference proteome</keyword>
<comment type="caution">
    <text evidence="9">The sequence shown here is derived from an EMBL/GenBank/DDBJ whole genome shotgun (WGS) entry which is preliminary data.</text>
</comment>
<dbReference type="InterPro" id="IPR047198">
    <property type="entry name" value="DDP-like_NUDIX"/>
</dbReference>
<dbReference type="OMA" id="TENSECD"/>
<evidence type="ECO:0000313" key="9">
    <source>
        <dbReference type="EMBL" id="KAH9296507.1"/>
    </source>
</evidence>
<name>A0AA38C9K1_TAXCH</name>
<dbReference type="Gene3D" id="3.90.79.10">
    <property type="entry name" value="Nucleoside Triphosphate Pyrophosphohydrolase"/>
    <property type="match status" value="1"/>
</dbReference>
<dbReference type="CDD" id="cd04666">
    <property type="entry name" value="NUDIX_DIPP2_like_Nudt4"/>
    <property type="match status" value="1"/>
</dbReference>
<dbReference type="GO" id="GO:0005737">
    <property type="term" value="C:cytoplasm"/>
    <property type="evidence" value="ECO:0007669"/>
    <property type="project" value="TreeGrafter"/>
</dbReference>
<keyword evidence="3" id="KW-0479">Metal-binding</keyword>
<keyword evidence="7" id="KW-0472">Membrane</keyword>
<dbReference type="GO" id="GO:0016462">
    <property type="term" value="F:pyrophosphatase activity"/>
    <property type="evidence" value="ECO:0007669"/>
    <property type="project" value="InterPro"/>
</dbReference>
<feature type="compositionally biased region" description="Low complexity" evidence="6">
    <location>
        <begin position="252"/>
        <end position="262"/>
    </location>
</feature>
<evidence type="ECO:0000259" key="8">
    <source>
        <dbReference type="PROSITE" id="PS51462"/>
    </source>
</evidence>
<evidence type="ECO:0000256" key="6">
    <source>
        <dbReference type="SAM" id="MobiDB-lite"/>
    </source>
</evidence>
<feature type="compositionally biased region" description="Polar residues" evidence="6">
    <location>
        <begin position="273"/>
        <end position="283"/>
    </location>
</feature>
<dbReference type="InterPro" id="IPR015797">
    <property type="entry name" value="NUDIX_hydrolase-like_dom_sf"/>
</dbReference>
<evidence type="ECO:0000313" key="10">
    <source>
        <dbReference type="Proteomes" id="UP000824469"/>
    </source>
</evidence>
<keyword evidence="7" id="KW-1133">Transmembrane helix</keyword>
<keyword evidence="5" id="KW-0460">Magnesium</keyword>
<feature type="region of interest" description="Disordered" evidence="6">
    <location>
        <begin position="229"/>
        <end position="283"/>
    </location>
</feature>
<dbReference type="PROSITE" id="PS51462">
    <property type="entry name" value="NUDIX"/>
    <property type="match status" value="1"/>
</dbReference>
<organism evidence="9 10">
    <name type="scientific">Taxus chinensis</name>
    <name type="common">Chinese yew</name>
    <name type="synonym">Taxus wallichiana var. chinensis</name>
    <dbReference type="NCBI Taxonomy" id="29808"/>
    <lineage>
        <taxon>Eukaryota</taxon>
        <taxon>Viridiplantae</taxon>
        <taxon>Streptophyta</taxon>
        <taxon>Embryophyta</taxon>
        <taxon>Tracheophyta</taxon>
        <taxon>Spermatophyta</taxon>
        <taxon>Pinopsida</taxon>
        <taxon>Pinidae</taxon>
        <taxon>Conifers II</taxon>
        <taxon>Cupressales</taxon>
        <taxon>Taxaceae</taxon>
        <taxon>Taxus</taxon>
    </lineage>
</organism>
<dbReference type="SUPFAM" id="SSF55811">
    <property type="entry name" value="Nudix"/>
    <property type="match status" value="1"/>
</dbReference>
<dbReference type="GO" id="GO:0005634">
    <property type="term" value="C:nucleus"/>
    <property type="evidence" value="ECO:0007669"/>
    <property type="project" value="TreeGrafter"/>
</dbReference>
<evidence type="ECO:0000256" key="7">
    <source>
        <dbReference type="SAM" id="Phobius"/>
    </source>
</evidence>
<feature type="domain" description="Nudix hydrolase" evidence="8">
    <location>
        <begin position="63"/>
        <end position="207"/>
    </location>
</feature>